<keyword evidence="1 2" id="KW-0103">Bromodomain</keyword>
<protein>
    <recommendedName>
        <fullName evidence="3">Bromo domain-containing protein</fullName>
    </recommendedName>
</protein>
<dbReference type="SUPFAM" id="SSF47370">
    <property type="entry name" value="Bromodomain"/>
    <property type="match status" value="1"/>
</dbReference>
<organism evidence="4 5">
    <name type="scientific">Rotaria socialis</name>
    <dbReference type="NCBI Taxonomy" id="392032"/>
    <lineage>
        <taxon>Eukaryota</taxon>
        <taxon>Metazoa</taxon>
        <taxon>Spiralia</taxon>
        <taxon>Gnathifera</taxon>
        <taxon>Rotifera</taxon>
        <taxon>Eurotatoria</taxon>
        <taxon>Bdelloidea</taxon>
        <taxon>Philodinida</taxon>
        <taxon>Philodinidae</taxon>
        <taxon>Rotaria</taxon>
    </lineage>
</organism>
<evidence type="ECO:0000256" key="1">
    <source>
        <dbReference type="ARBA" id="ARBA00023117"/>
    </source>
</evidence>
<evidence type="ECO:0000259" key="3">
    <source>
        <dbReference type="PROSITE" id="PS50014"/>
    </source>
</evidence>
<keyword evidence="5" id="KW-1185">Reference proteome</keyword>
<evidence type="ECO:0000313" key="5">
    <source>
        <dbReference type="Proteomes" id="UP000663873"/>
    </source>
</evidence>
<accession>A0A821W4T6</accession>
<dbReference type="EMBL" id="CAJOBP010081731">
    <property type="protein sequence ID" value="CAF4917013.1"/>
    <property type="molecule type" value="Genomic_DNA"/>
</dbReference>
<evidence type="ECO:0000256" key="2">
    <source>
        <dbReference type="PROSITE-ProRule" id="PRU00035"/>
    </source>
</evidence>
<dbReference type="InterPro" id="IPR036427">
    <property type="entry name" value="Bromodomain-like_sf"/>
</dbReference>
<dbReference type="Gene3D" id="1.20.920.10">
    <property type="entry name" value="Bromodomain-like"/>
    <property type="match status" value="1"/>
</dbReference>
<dbReference type="InterPro" id="IPR001487">
    <property type="entry name" value="Bromodomain"/>
</dbReference>
<comment type="caution">
    <text evidence="4">The sequence shown here is derived from an EMBL/GenBank/DDBJ whole genome shotgun (WGS) entry which is preliminary data.</text>
</comment>
<feature type="non-terminal residue" evidence="4">
    <location>
        <position position="25"/>
    </location>
</feature>
<gene>
    <name evidence="4" type="ORF">UJA718_LOCUS46237</name>
</gene>
<feature type="domain" description="Bromo" evidence="3">
    <location>
        <begin position="1"/>
        <end position="25"/>
    </location>
</feature>
<name>A0A821W4T6_9BILA</name>
<dbReference type="Proteomes" id="UP000663873">
    <property type="component" value="Unassembled WGS sequence"/>
</dbReference>
<dbReference type="PROSITE" id="PS50014">
    <property type="entry name" value="BROMODOMAIN_2"/>
    <property type="match status" value="1"/>
</dbReference>
<evidence type="ECO:0000313" key="4">
    <source>
        <dbReference type="EMBL" id="CAF4917013.1"/>
    </source>
</evidence>
<proteinExistence type="predicted"/>
<reference evidence="4" key="1">
    <citation type="submission" date="2021-02" db="EMBL/GenBank/DDBJ databases">
        <authorList>
            <person name="Nowell W R."/>
        </authorList>
    </citation>
    <scope>NUCLEOTIDE SEQUENCE</scope>
</reference>
<sequence>MAWPFQKPVDIKDVPNYHTIIKEPM</sequence>
<dbReference type="AlphaFoldDB" id="A0A821W4T6"/>